<accession>A0A220S2D9</accession>
<dbReference type="HAMAP" id="MF_00938">
    <property type="entry name" value="ParE_type1"/>
    <property type="match status" value="1"/>
</dbReference>
<comment type="similarity">
    <text evidence="10">Belongs to the type II topoisomerase family. ParE type 1 subfamily.</text>
</comment>
<comment type="subunit">
    <text evidence="10">Heterotetramer composed of ParC and ParE.</text>
</comment>
<sequence length="660" mass="71859">MSKTQYSESSITVLKGLDPVKERPGMYTRTDSPTHICQEVIDNAADEALGGFATEIKVEIHDDGSLSVKDNGRGIPVGLHPTEGLPVVELVFTQLHAGGKFDKKSGGGAYAFSGGLHGVGVSVTNALSSRLEVTVKREGQIHRIVFSDGHVIEPLAQIGKCAVRDSGTEVRVWPNGKYFESPNYSITELERLLRAKAVLLPGVEVSLTRTPKGQTEPQTQTWHYPNGLKSYLSDLISEAQEAVPVFASENYIPAGHDGDFTVGEGAAFALTWLEEGSCASESYVNLIPTPLGGTHEAGLKQAVFQAVSNFINHHNLLPRGVKVQSDDVFGKVAFVLSARVLDPQFQGQTKDKLTNRDALKLVAAVSGDPLELWLNQNVEAGKKIAELAIKQAQARMRSVKKIEKKKGSGVAVLPGKLTDCESEDIRENELFLVEGDSAGGSAKLARDKATQAILPLRGKVLNSFEVHADQLFGNAEIHDISVAIGVDPHGVNDNPDLSGLRYGKIAILSDADVDGSHIQVLLLTLFYRHFPKLVSDGHIYVAQPPLFRVDVNAQGKNKPARKFYALDQNELDGILERLNKEGLSENKYSISRFKGLGEMNPDQLKDTTMHPDTRRLLQVRIPEDAGDETQSIFVKLMGKGEAANRRAWMEREGDTAEVDI</sequence>
<dbReference type="GO" id="GO:0005694">
    <property type="term" value="C:chromosome"/>
    <property type="evidence" value="ECO:0007669"/>
    <property type="project" value="InterPro"/>
</dbReference>
<dbReference type="OrthoDB" id="9802808at2"/>
<keyword evidence="4 10" id="KW-0547">Nucleotide-binding</keyword>
<dbReference type="PROSITE" id="PS50880">
    <property type="entry name" value="TOPRIM"/>
    <property type="match status" value="1"/>
</dbReference>
<proteinExistence type="inferred from homology"/>
<feature type="binding site" evidence="10">
    <location>
        <position position="70"/>
    </location>
    <ligand>
        <name>ATP</name>
        <dbReference type="ChEBI" id="CHEBI:30616"/>
    </ligand>
</feature>
<dbReference type="Pfam" id="PF02518">
    <property type="entry name" value="HATPase_c"/>
    <property type="match status" value="1"/>
</dbReference>
<dbReference type="FunFam" id="3.30.230.10:FF:000047">
    <property type="entry name" value="DNA topoisomerase 4 subunit B"/>
    <property type="match status" value="1"/>
</dbReference>
<dbReference type="CDD" id="cd00822">
    <property type="entry name" value="TopoII_Trans_DNA_gyrase"/>
    <property type="match status" value="1"/>
</dbReference>
<dbReference type="InterPro" id="IPR014721">
    <property type="entry name" value="Ribsml_uS5_D2-typ_fold_subgr"/>
</dbReference>
<dbReference type="GO" id="GO:0007059">
    <property type="term" value="P:chromosome segregation"/>
    <property type="evidence" value="ECO:0007669"/>
    <property type="project" value="UniProtKB-UniRule"/>
</dbReference>
<dbReference type="Gene3D" id="3.40.50.670">
    <property type="match status" value="1"/>
</dbReference>
<dbReference type="PANTHER" id="PTHR45866">
    <property type="entry name" value="DNA GYRASE/TOPOISOMERASE SUBUNIT B"/>
    <property type="match status" value="1"/>
</dbReference>
<organism evidence="11 12">
    <name type="scientific">Neisseria chenwenguii</name>
    <dbReference type="NCBI Taxonomy" id="1853278"/>
    <lineage>
        <taxon>Bacteria</taxon>
        <taxon>Pseudomonadati</taxon>
        <taxon>Pseudomonadota</taxon>
        <taxon>Betaproteobacteria</taxon>
        <taxon>Neisseriales</taxon>
        <taxon>Neisseriaceae</taxon>
        <taxon>Neisseria</taxon>
    </lineage>
</organism>
<dbReference type="SUPFAM" id="SSF56719">
    <property type="entry name" value="Type II DNA topoisomerase"/>
    <property type="match status" value="1"/>
</dbReference>
<dbReference type="EMBL" id="CP022278">
    <property type="protein sequence ID" value="ASK27650.1"/>
    <property type="molecule type" value="Genomic_DNA"/>
</dbReference>
<dbReference type="AlphaFoldDB" id="A0A220S2D9"/>
<feature type="binding site" evidence="10">
    <location>
        <position position="350"/>
    </location>
    <ligand>
        <name>ATP</name>
        <dbReference type="ChEBI" id="CHEBI:30616"/>
    </ligand>
</feature>
<evidence type="ECO:0000256" key="2">
    <source>
        <dbReference type="ARBA" id="ARBA00001946"/>
    </source>
</evidence>
<keyword evidence="9 10" id="KW-0413">Isomerase</keyword>
<dbReference type="KEGG" id="nei:BG910_07770"/>
<dbReference type="InterPro" id="IPR020568">
    <property type="entry name" value="Ribosomal_Su5_D2-typ_SF"/>
</dbReference>
<gene>
    <name evidence="10 11" type="primary">parE</name>
    <name evidence="11" type="ORF">BG910_07770</name>
</gene>
<dbReference type="SMART" id="SM00387">
    <property type="entry name" value="HATPase_c"/>
    <property type="match status" value="1"/>
</dbReference>
<dbReference type="EC" id="5.6.2.2" evidence="10"/>
<evidence type="ECO:0000256" key="9">
    <source>
        <dbReference type="ARBA" id="ARBA00023235"/>
    </source>
</evidence>
<dbReference type="GO" id="GO:0003918">
    <property type="term" value="F:DNA topoisomerase type II (double strand cut, ATP-hydrolyzing) activity"/>
    <property type="evidence" value="ECO:0007669"/>
    <property type="project" value="UniProtKB-UniRule"/>
</dbReference>
<feature type="binding site" evidence="10">
    <location>
        <position position="43"/>
    </location>
    <ligand>
        <name>ATP</name>
        <dbReference type="ChEBI" id="CHEBI:30616"/>
    </ligand>
</feature>
<dbReference type="SUPFAM" id="SSF54211">
    <property type="entry name" value="Ribosomal protein S5 domain 2-like"/>
    <property type="match status" value="1"/>
</dbReference>
<dbReference type="GO" id="GO:0006265">
    <property type="term" value="P:DNA topological change"/>
    <property type="evidence" value="ECO:0007669"/>
    <property type="project" value="UniProtKB-UniRule"/>
</dbReference>
<dbReference type="InterPro" id="IPR036890">
    <property type="entry name" value="HATPase_C_sf"/>
</dbReference>
<dbReference type="SMART" id="SM00433">
    <property type="entry name" value="TOP2c"/>
    <property type="match status" value="1"/>
</dbReference>
<name>A0A220S2D9_9NEIS</name>
<evidence type="ECO:0000256" key="1">
    <source>
        <dbReference type="ARBA" id="ARBA00000185"/>
    </source>
</evidence>
<dbReference type="Gene3D" id="3.30.230.10">
    <property type="match status" value="1"/>
</dbReference>
<evidence type="ECO:0000256" key="10">
    <source>
        <dbReference type="HAMAP-Rule" id="MF_00938"/>
    </source>
</evidence>
<reference evidence="11 12" key="1">
    <citation type="submission" date="2017-06" db="EMBL/GenBank/DDBJ databases">
        <title>Neisseria chenwenguii sp. nov., isolated from the intestinal contents of Tibetan Plateau Pika in Yushu, Qinghai Province, China.</title>
        <authorList>
            <person name="Zhang G."/>
        </authorList>
    </citation>
    <scope>NUCLEOTIDE SEQUENCE [LARGE SCALE GENOMIC DNA]</scope>
    <source>
        <strain evidence="11 12">10023</strain>
    </source>
</reference>
<comment type="cofactor">
    <cofactor evidence="2">
        <name>Mg(2+)</name>
        <dbReference type="ChEBI" id="CHEBI:18420"/>
    </cofactor>
</comment>
<dbReference type="InterPro" id="IPR002288">
    <property type="entry name" value="DNA_gyrase_B_C"/>
</dbReference>
<dbReference type="InterPro" id="IPR003594">
    <property type="entry name" value="HATPase_dom"/>
</dbReference>
<feature type="site" description="Interaction with DNA" evidence="10">
    <location>
        <position position="462"/>
    </location>
</feature>
<dbReference type="Pfam" id="PF01751">
    <property type="entry name" value="Toprim"/>
    <property type="match status" value="1"/>
</dbReference>
<dbReference type="InterPro" id="IPR013506">
    <property type="entry name" value="Topo_IIA_bsu_dom2"/>
</dbReference>
<dbReference type="InterPro" id="IPR001241">
    <property type="entry name" value="Topo_IIA"/>
</dbReference>
<evidence type="ECO:0000256" key="5">
    <source>
        <dbReference type="ARBA" id="ARBA00022840"/>
    </source>
</evidence>
<dbReference type="InterPro" id="IPR013759">
    <property type="entry name" value="Topo_IIA_B_C"/>
</dbReference>
<dbReference type="NCBIfam" id="TIGR01055">
    <property type="entry name" value="parE_Gneg"/>
    <property type="match status" value="1"/>
</dbReference>
<keyword evidence="3" id="KW-0479">Metal-binding</keyword>
<dbReference type="Proteomes" id="UP000198238">
    <property type="component" value="Chromosome"/>
</dbReference>
<evidence type="ECO:0000256" key="7">
    <source>
        <dbReference type="ARBA" id="ARBA00023029"/>
    </source>
</evidence>
<dbReference type="PROSITE" id="PS00177">
    <property type="entry name" value="TOPOISOMERASE_II"/>
    <property type="match status" value="1"/>
</dbReference>
<dbReference type="GO" id="GO:0003677">
    <property type="term" value="F:DNA binding"/>
    <property type="evidence" value="ECO:0007669"/>
    <property type="project" value="UniProtKB-UniRule"/>
</dbReference>
<evidence type="ECO:0000313" key="12">
    <source>
        <dbReference type="Proteomes" id="UP000198238"/>
    </source>
</evidence>
<dbReference type="PRINTS" id="PR01098">
    <property type="entry name" value="TOPISMRASE4B"/>
</dbReference>
<dbReference type="CDD" id="cd16928">
    <property type="entry name" value="HATPase_GyrB-like"/>
    <property type="match status" value="1"/>
</dbReference>
<comment type="function">
    <text evidence="10">Topoisomerase IV is essential for chromosome segregation. It relaxes supercoiled DNA. Performs the decatenation events required during the replication of a circular DNA molecule.</text>
</comment>
<dbReference type="FunFam" id="3.40.50.670:FF:000003">
    <property type="entry name" value="DNA topoisomerase 4 subunit B"/>
    <property type="match status" value="1"/>
</dbReference>
<keyword evidence="12" id="KW-1185">Reference proteome</keyword>
<evidence type="ECO:0000256" key="8">
    <source>
        <dbReference type="ARBA" id="ARBA00023125"/>
    </source>
</evidence>
<evidence type="ECO:0000313" key="11">
    <source>
        <dbReference type="EMBL" id="ASK27650.1"/>
    </source>
</evidence>
<dbReference type="Pfam" id="PF00204">
    <property type="entry name" value="DNA_gyraseB"/>
    <property type="match status" value="1"/>
</dbReference>
<keyword evidence="7 10" id="KW-0799">Topoisomerase</keyword>
<dbReference type="PRINTS" id="PR00418">
    <property type="entry name" value="TPI2FAMILY"/>
</dbReference>
<feature type="site" description="Interaction with DNA" evidence="10">
    <location>
        <position position="517"/>
    </location>
</feature>
<dbReference type="InterPro" id="IPR018522">
    <property type="entry name" value="TopoIIA_CS"/>
</dbReference>
<dbReference type="Pfam" id="PF00986">
    <property type="entry name" value="DNA_gyraseB_C"/>
    <property type="match status" value="1"/>
</dbReference>
<keyword evidence="6" id="KW-0460">Magnesium</keyword>
<protein>
    <recommendedName>
        <fullName evidence="10">DNA topoisomerase 4 subunit B</fullName>
        <ecNumber evidence="10">5.6.2.2</ecNumber>
    </recommendedName>
    <alternativeName>
        <fullName evidence="10">Topoisomerase IV subunit B</fullName>
    </alternativeName>
</protein>
<dbReference type="PANTHER" id="PTHR45866:SF4">
    <property type="entry name" value="DNA TOPOISOMERASE 4 SUBUNIT B"/>
    <property type="match status" value="1"/>
</dbReference>
<keyword evidence="5 10" id="KW-0067">ATP-binding</keyword>
<feature type="binding site" evidence="10">
    <location>
        <position position="6"/>
    </location>
    <ligand>
        <name>ATP</name>
        <dbReference type="ChEBI" id="CHEBI:30616"/>
    </ligand>
</feature>
<comment type="catalytic activity">
    <reaction evidence="1 10">
        <text>ATP-dependent breakage, passage and rejoining of double-stranded DNA.</text>
        <dbReference type="EC" id="5.6.2.2"/>
    </reaction>
</comment>
<feature type="site" description="Interaction with DNA" evidence="10">
    <location>
        <position position="645"/>
    </location>
</feature>
<evidence type="ECO:0000256" key="4">
    <source>
        <dbReference type="ARBA" id="ARBA00022741"/>
    </source>
</evidence>
<evidence type="ECO:0000256" key="3">
    <source>
        <dbReference type="ARBA" id="ARBA00022723"/>
    </source>
</evidence>
<dbReference type="InterPro" id="IPR006171">
    <property type="entry name" value="TOPRIM_dom"/>
</dbReference>
<dbReference type="RefSeq" id="WP_089036349.1">
    <property type="nucleotide sequence ID" value="NZ_CP022278.1"/>
</dbReference>
<dbReference type="SUPFAM" id="SSF55874">
    <property type="entry name" value="ATPase domain of HSP90 chaperone/DNA topoisomerase II/histidine kinase"/>
    <property type="match status" value="1"/>
</dbReference>
<evidence type="ECO:0000256" key="6">
    <source>
        <dbReference type="ARBA" id="ARBA00022842"/>
    </source>
</evidence>
<dbReference type="GO" id="GO:0005524">
    <property type="term" value="F:ATP binding"/>
    <property type="evidence" value="ECO:0007669"/>
    <property type="project" value="UniProtKB-UniRule"/>
</dbReference>
<dbReference type="GO" id="GO:0046872">
    <property type="term" value="F:metal ion binding"/>
    <property type="evidence" value="ECO:0007669"/>
    <property type="project" value="UniProtKB-KW"/>
</dbReference>
<dbReference type="InterPro" id="IPR005737">
    <property type="entry name" value="TopoIV_B_Gneg"/>
</dbReference>
<feature type="binding site" evidence="10">
    <location>
        <begin position="115"/>
        <end position="121"/>
    </location>
    <ligand>
        <name>ATP</name>
        <dbReference type="ChEBI" id="CHEBI:30616"/>
    </ligand>
</feature>
<dbReference type="Gene3D" id="3.30.565.10">
    <property type="entry name" value="Histidine kinase-like ATPase, C-terminal domain"/>
    <property type="match status" value="1"/>
</dbReference>
<keyword evidence="8 10" id="KW-0238">DNA-binding</keyword>
<dbReference type="InterPro" id="IPR013760">
    <property type="entry name" value="Topo_IIA-like_dom_sf"/>
</dbReference>